<keyword evidence="1" id="KW-0255">Endonuclease</keyword>
<keyword evidence="1" id="KW-0378">Hydrolase</keyword>
<proteinExistence type="predicted"/>
<dbReference type="EMBL" id="CM043021">
    <property type="protein sequence ID" value="KAI4458133.1"/>
    <property type="molecule type" value="Genomic_DNA"/>
</dbReference>
<keyword evidence="2" id="KW-1185">Reference proteome</keyword>
<gene>
    <name evidence="1" type="ORF">MML48_7g00011582</name>
</gene>
<dbReference type="Proteomes" id="UP001056778">
    <property type="component" value="Chromosome 7"/>
</dbReference>
<reference evidence="1" key="1">
    <citation type="submission" date="2022-04" db="EMBL/GenBank/DDBJ databases">
        <title>Chromosome-scale genome assembly of Holotrichia oblita Faldermann.</title>
        <authorList>
            <person name="Rongchong L."/>
        </authorList>
    </citation>
    <scope>NUCLEOTIDE SEQUENCE</scope>
    <source>
        <strain evidence="1">81SQS9</strain>
    </source>
</reference>
<organism evidence="1 2">
    <name type="scientific">Holotrichia oblita</name>
    <name type="common">Chafer beetle</name>
    <dbReference type="NCBI Taxonomy" id="644536"/>
    <lineage>
        <taxon>Eukaryota</taxon>
        <taxon>Metazoa</taxon>
        <taxon>Ecdysozoa</taxon>
        <taxon>Arthropoda</taxon>
        <taxon>Hexapoda</taxon>
        <taxon>Insecta</taxon>
        <taxon>Pterygota</taxon>
        <taxon>Neoptera</taxon>
        <taxon>Endopterygota</taxon>
        <taxon>Coleoptera</taxon>
        <taxon>Polyphaga</taxon>
        <taxon>Scarabaeiformia</taxon>
        <taxon>Scarabaeidae</taxon>
        <taxon>Melolonthinae</taxon>
        <taxon>Holotrichia</taxon>
    </lineage>
</organism>
<comment type="caution">
    <text evidence="1">The sequence shown here is derived from an EMBL/GenBank/DDBJ whole genome shotgun (WGS) entry which is preliminary data.</text>
</comment>
<name>A0ACB9STM9_HOLOL</name>
<evidence type="ECO:0000313" key="2">
    <source>
        <dbReference type="Proteomes" id="UP001056778"/>
    </source>
</evidence>
<sequence length="293" mass="33789">MFTFSAAGLTTPPIPGKRLRSDIQASVPVILFIDGHSTHLTYQLSELCRELQIITICLYPNSTRILQPADVAAFKPIKTGWRKGVLEWRRSNPSDVLTKEKLCPILDKVIKKYSKEGNIRSGFRACGLYPFDENAIDYSKCLGHNKSDSVKEIDKNNFQLRTLTFEKFRYIVGKDHITKFKEMSAVPLNTEEGTDKNFNILYRLWRELDTNVKATEISDRDGSTNTVDANNNQDTKQYFPKETANEECVELGLMILWQEMKSKTLHQLKLTHITLRSIQEKTLSLCYQMWRKI</sequence>
<keyword evidence="1" id="KW-0540">Nuclease</keyword>
<protein>
    <submittedName>
        <fullName evidence="1">Dde superfamily endonuclease</fullName>
    </submittedName>
</protein>
<evidence type="ECO:0000313" key="1">
    <source>
        <dbReference type="EMBL" id="KAI4458133.1"/>
    </source>
</evidence>
<accession>A0ACB9STM9</accession>